<dbReference type="InterPro" id="IPR009003">
    <property type="entry name" value="Peptidase_S1_PA"/>
</dbReference>
<dbReference type="InterPro" id="IPR001940">
    <property type="entry name" value="Peptidase_S1C"/>
</dbReference>
<evidence type="ECO:0000259" key="4">
    <source>
        <dbReference type="PROSITE" id="PS50106"/>
    </source>
</evidence>
<dbReference type="PRINTS" id="PR00834">
    <property type="entry name" value="PROTEASES2C"/>
</dbReference>
<dbReference type="PANTHER" id="PTHR22939:SF129">
    <property type="entry name" value="SERINE PROTEASE HTRA2, MITOCHONDRIAL"/>
    <property type="match status" value="1"/>
</dbReference>
<dbReference type="PROSITE" id="PS50106">
    <property type="entry name" value="PDZ"/>
    <property type="match status" value="1"/>
</dbReference>
<keyword evidence="6" id="KW-1185">Reference proteome</keyword>
<dbReference type="InterPro" id="IPR036034">
    <property type="entry name" value="PDZ_sf"/>
</dbReference>
<dbReference type="SUPFAM" id="SSF50156">
    <property type="entry name" value="PDZ domain-like"/>
    <property type="match status" value="1"/>
</dbReference>
<dbReference type="AlphaFoldDB" id="A0A347ZR88"/>
<dbReference type="Pfam" id="PF13365">
    <property type="entry name" value="Trypsin_2"/>
    <property type="match status" value="1"/>
</dbReference>
<dbReference type="GO" id="GO:0004252">
    <property type="term" value="F:serine-type endopeptidase activity"/>
    <property type="evidence" value="ECO:0007669"/>
    <property type="project" value="InterPro"/>
</dbReference>
<evidence type="ECO:0000256" key="3">
    <source>
        <dbReference type="ARBA" id="ARBA00022801"/>
    </source>
</evidence>
<dbReference type="SUPFAM" id="SSF50494">
    <property type="entry name" value="Trypsin-like serine proteases"/>
    <property type="match status" value="1"/>
</dbReference>
<reference evidence="5 6" key="1">
    <citation type="submission" date="2018-08" db="EMBL/GenBank/DDBJ databases">
        <title>Genomic Encyclopedia of Type Strains, Phase IV (KMG-IV): sequencing the most valuable type-strain genomes for metagenomic binning, comparative biology and taxonomic classification.</title>
        <authorList>
            <person name="Goeker M."/>
        </authorList>
    </citation>
    <scope>NUCLEOTIDE SEQUENCE [LARGE SCALE GENOMIC DNA]</scope>
    <source>
        <strain evidence="5 6">DSM 23923</strain>
    </source>
</reference>
<dbReference type="SMART" id="SM00228">
    <property type="entry name" value="PDZ"/>
    <property type="match status" value="1"/>
</dbReference>
<dbReference type="GO" id="GO:0006508">
    <property type="term" value="P:proteolysis"/>
    <property type="evidence" value="ECO:0007669"/>
    <property type="project" value="UniProtKB-KW"/>
</dbReference>
<protein>
    <submittedName>
        <fullName evidence="5">2-alkenal reductase</fullName>
    </submittedName>
</protein>
<organism evidence="5 6">
    <name type="scientific">Pelolinea submarina</name>
    <dbReference type="NCBI Taxonomy" id="913107"/>
    <lineage>
        <taxon>Bacteria</taxon>
        <taxon>Bacillati</taxon>
        <taxon>Chloroflexota</taxon>
        <taxon>Anaerolineae</taxon>
        <taxon>Anaerolineales</taxon>
        <taxon>Anaerolineaceae</taxon>
        <taxon>Pelolinea</taxon>
    </lineage>
</organism>
<evidence type="ECO:0000256" key="1">
    <source>
        <dbReference type="ARBA" id="ARBA00010541"/>
    </source>
</evidence>
<name>A0A347ZR88_9CHLR</name>
<keyword evidence="2" id="KW-0645">Protease</keyword>
<dbReference type="Pfam" id="PF13180">
    <property type="entry name" value="PDZ_2"/>
    <property type="match status" value="1"/>
</dbReference>
<dbReference type="Gene3D" id="2.30.42.10">
    <property type="match status" value="1"/>
</dbReference>
<dbReference type="RefSeq" id="WP_116224749.1">
    <property type="nucleotide sequence ID" value="NZ_AP018437.1"/>
</dbReference>
<proteinExistence type="inferred from homology"/>
<keyword evidence="3" id="KW-0378">Hydrolase</keyword>
<dbReference type="InterPro" id="IPR001478">
    <property type="entry name" value="PDZ"/>
</dbReference>
<feature type="domain" description="PDZ" evidence="4">
    <location>
        <begin position="267"/>
        <end position="333"/>
    </location>
</feature>
<sequence>MRKITTFILITLLVFGSAILGAFIGASVATNRATAGTTTENVQIQPVSSSSGISQITISSSNISTTITQVVEKVQPTVVTVVGTTPGQMTFFGYSGDSTVSGSGVIITQDGYILTNNHVVEDTNELTVILSDGSELGATVVSTDSFADLAVLKVEGDMPSVAVLGNSDNLKPGETVIAIGSPLGDFRNSVTVGVVSATGRSLDTGKGYEMENLIQTDAAINSGNSGGPLVNLAGEVVGINSAVVRGSSTSAIAEGLGFAIPSNTALLISQQIITKGYFARPYMGVSIQQIDPSTAARYNLPVEWGAYVTRVGSGSPAESAGIRQGDIIVRMGDLHFDEDTQFVNALFNYQPGDVVEVEVVRNNAHITMQVTLTEMSY</sequence>
<gene>
    <name evidence="5" type="ORF">DFR64_1519</name>
</gene>
<dbReference type="Gene3D" id="2.40.10.10">
    <property type="entry name" value="Trypsin-like serine proteases"/>
    <property type="match status" value="2"/>
</dbReference>
<dbReference type="EMBL" id="QUMS01000001">
    <property type="protein sequence ID" value="REG11627.1"/>
    <property type="molecule type" value="Genomic_DNA"/>
</dbReference>
<dbReference type="PANTHER" id="PTHR22939">
    <property type="entry name" value="SERINE PROTEASE FAMILY S1C HTRA-RELATED"/>
    <property type="match status" value="1"/>
</dbReference>
<comment type="caution">
    <text evidence="5">The sequence shown here is derived from an EMBL/GenBank/DDBJ whole genome shotgun (WGS) entry which is preliminary data.</text>
</comment>
<dbReference type="Proteomes" id="UP000256388">
    <property type="component" value="Unassembled WGS sequence"/>
</dbReference>
<dbReference type="OrthoDB" id="9758917at2"/>
<comment type="similarity">
    <text evidence="1">Belongs to the peptidase S1C family.</text>
</comment>
<evidence type="ECO:0000313" key="6">
    <source>
        <dbReference type="Proteomes" id="UP000256388"/>
    </source>
</evidence>
<accession>A0A347ZR88</accession>
<evidence type="ECO:0000256" key="2">
    <source>
        <dbReference type="ARBA" id="ARBA00022670"/>
    </source>
</evidence>
<dbReference type="InterPro" id="IPR043504">
    <property type="entry name" value="Peptidase_S1_PA_chymotrypsin"/>
</dbReference>
<evidence type="ECO:0000313" key="5">
    <source>
        <dbReference type="EMBL" id="REG11627.1"/>
    </source>
</evidence>